<feature type="compositionally biased region" description="Basic and acidic residues" evidence="7">
    <location>
        <begin position="885"/>
        <end position="896"/>
    </location>
</feature>
<dbReference type="EMBL" id="JAPDMQ010000676">
    <property type="protein sequence ID" value="KAK0521401.1"/>
    <property type="molecule type" value="Genomic_DNA"/>
</dbReference>
<dbReference type="AlphaFoldDB" id="A0AAN6G558"/>
<dbReference type="PANTHER" id="PTHR17039:SF0">
    <property type="entry name" value="U3 SMALL NUCLEOLAR RIBONUCLEOPROTEIN PROTEIN MPP10"/>
    <property type="match status" value="1"/>
</dbReference>
<comment type="similarity">
    <text evidence="6">Belongs to the MPP10 family.</text>
</comment>
<feature type="region of interest" description="Disordered" evidence="7">
    <location>
        <begin position="817"/>
        <end position="957"/>
    </location>
</feature>
<sequence>MDVLPPASAPAPGGQEGTFTSTRNTLAALASKLASSPLPSFAAGPQSNAPVHAQAGAALAHIFAHAVQSEPGAGPHIIPFLHSIHPEPAPGSAGAGTPASRKRKRGGKKGAAGPDGPPPTKHSLFTSTPLDTLVLDGMDPDQLWAQLELRAQPIQKMINALIVTEQLDEDEQDAEDAEGAADDEGEAAWSTEDEDEAEDEAEDDSSNDSSDVELEPDGLLDLVDPEEEYDDSEDDDHVDSESDEQEGSTSIRSIRSGQENQDPNSSRLTNGTPRRSSPPSERTTPIRVRFREQVAVRHIQPRKVRDDEDEDEDSDDDDDDDEEDDEDSTGNPLTLSPQLIQALAEGKLTEADLVALRRGQLPASTLAARMSAGKSSGAGAEHDEDDDDDDEEDDEFDMEDENDEDEENSAPKSAAAAAAAKARKASNTPGIAAEDDTDGDDTDDDELDDDEDADFGIDLFQDVLNDDAGADADEAEDGVGAAADAHYADFFGNRPPPDMKGALRKGKGAMKIKKPAKRPRLDAGGKEEEDGGTAEAGLGFPEEDDLDADLDEDEDDFGEGQDEEEEEDAEMEFDDEGTAKRVANDLFADDDDEQKGPEQLSRFEKRQAALREEIAALERENVSKKDWTMRGEIGAPARPVNSLLEEDLEFAQSMKRAPIITEQSTQTLEDRIKARILEGRFDDVERRYASLERDAFVPSRMLELSDAKSGKSLADLYEDEYQAQGQGEGSSSAAGGSRSAGGSEADRKLEAEHQAITGLFDEVFGKLDALSNAHYTPKAPKATIQTLTNAPAITLESALPTHAASAASTMLAPEEVFEPARGSSSNALVGARSEMTPEEKQALHERLRREKKKRNERIGKVQSERERAAAAGPGGSGSAAAAKGKKGEKEAKEAALKKLIGNKGVSVIGKDGKNRTGKDALGSSNISNGKKAKKGGASSGSKDTDDASARSGTKLKL</sequence>
<dbReference type="GO" id="GO:0032040">
    <property type="term" value="C:small-subunit processome"/>
    <property type="evidence" value="ECO:0007669"/>
    <property type="project" value="TreeGrafter"/>
</dbReference>
<accession>A0AAN6G558</accession>
<feature type="compositionally biased region" description="Acidic residues" evidence="7">
    <location>
        <begin position="166"/>
        <end position="246"/>
    </location>
</feature>
<feature type="region of interest" description="Disordered" evidence="7">
    <location>
        <begin position="166"/>
        <end position="337"/>
    </location>
</feature>
<feature type="compositionally biased region" description="Low complexity" evidence="7">
    <location>
        <begin position="722"/>
        <end position="743"/>
    </location>
</feature>
<gene>
    <name evidence="8" type="primary">MPP10</name>
    <name evidence="8" type="ORF">OC842_006789</name>
</gene>
<feature type="compositionally biased region" description="Acidic residues" evidence="7">
    <location>
        <begin position="541"/>
        <end position="576"/>
    </location>
</feature>
<feature type="compositionally biased region" description="Acidic residues" evidence="7">
    <location>
        <begin position="382"/>
        <end position="408"/>
    </location>
</feature>
<evidence type="ECO:0000256" key="7">
    <source>
        <dbReference type="SAM" id="MobiDB-lite"/>
    </source>
</evidence>
<keyword evidence="3" id="KW-0698">rRNA processing</keyword>
<evidence type="ECO:0000256" key="3">
    <source>
        <dbReference type="ARBA" id="ARBA00022552"/>
    </source>
</evidence>
<feature type="compositionally biased region" description="Basic residues" evidence="7">
    <location>
        <begin position="502"/>
        <end position="518"/>
    </location>
</feature>
<dbReference type="Pfam" id="PF04006">
    <property type="entry name" value="Mpp10"/>
    <property type="match status" value="1"/>
</dbReference>
<proteinExistence type="inferred from homology"/>
<feature type="region of interest" description="Disordered" evidence="7">
    <location>
        <begin position="488"/>
        <end position="600"/>
    </location>
</feature>
<dbReference type="GO" id="GO:0005732">
    <property type="term" value="C:sno(s)RNA-containing ribonucleoprotein complex"/>
    <property type="evidence" value="ECO:0007669"/>
    <property type="project" value="InterPro"/>
</dbReference>
<feature type="region of interest" description="Disordered" evidence="7">
    <location>
        <begin position="81"/>
        <end position="126"/>
    </location>
</feature>
<evidence type="ECO:0000256" key="4">
    <source>
        <dbReference type="ARBA" id="ARBA00023242"/>
    </source>
</evidence>
<dbReference type="GO" id="GO:0034457">
    <property type="term" value="C:Mpp10 complex"/>
    <property type="evidence" value="ECO:0007669"/>
    <property type="project" value="InterPro"/>
</dbReference>
<name>A0AAN6G558_9BASI</name>
<feature type="compositionally biased region" description="Acidic residues" evidence="7">
    <location>
        <begin position="307"/>
        <end position="328"/>
    </location>
</feature>
<feature type="compositionally biased region" description="Low complexity" evidence="7">
    <location>
        <begin position="922"/>
        <end position="941"/>
    </location>
</feature>
<comment type="caution">
    <text evidence="8">The sequence shown here is derived from an EMBL/GenBank/DDBJ whole genome shotgun (WGS) entry which is preliminary data.</text>
</comment>
<reference evidence="8" key="1">
    <citation type="journal article" date="2023" name="PhytoFront">
        <title>Draft Genome Resources of Seven Strains of Tilletia horrida, Causal Agent of Kernel Smut of Rice.</title>
        <authorList>
            <person name="Khanal S."/>
            <person name="Antony Babu S."/>
            <person name="Zhou X.G."/>
        </authorList>
    </citation>
    <scope>NUCLEOTIDE SEQUENCE</scope>
    <source>
        <strain evidence="8">TX3</strain>
    </source>
</reference>
<evidence type="ECO:0000256" key="6">
    <source>
        <dbReference type="ARBA" id="ARBA00029455"/>
    </source>
</evidence>
<feature type="compositionally biased region" description="Low complexity" evidence="7">
    <location>
        <begin position="410"/>
        <end position="420"/>
    </location>
</feature>
<feature type="region of interest" description="Disordered" evidence="7">
    <location>
        <begin position="715"/>
        <end position="750"/>
    </location>
</feature>
<keyword evidence="2" id="KW-0690">Ribosome biogenesis</keyword>
<dbReference type="GO" id="GO:0006364">
    <property type="term" value="P:rRNA processing"/>
    <property type="evidence" value="ECO:0007669"/>
    <property type="project" value="UniProtKB-KW"/>
</dbReference>
<evidence type="ECO:0000256" key="2">
    <source>
        <dbReference type="ARBA" id="ARBA00022517"/>
    </source>
</evidence>
<evidence type="ECO:0000313" key="9">
    <source>
        <dbReference type="Proteomes" id="UP001176521"/>
    </source>
</evidence>
<feature type="region of interest" description="Disordered" evidence="7">
    <location>
        <begin position="367"/>
        <end position="459"/>
    </location>
</feature>
<organism evidence="8 9">
    <name type="scientific">Tilletia horrida</name>
    <dbReference type="NCBI Taxonomy" id="155126"/>
    <lineage>
        <taxon>Eukaryota</taxon>
        <taxon>Fungi</taxon>
        <taxon>Dikarya</taxon>
        <taxon>Basidiomycota</taxon>
        <taxon>Ustilaginomycotina</taxon>
        <taxon>Exobasidiomycetes</taxon>
        <taxon>Tilletiales</taxon>
        <taxon>Tilletiaceae</taxon>
        <taxon>Tilletia</taxon>
    </lineage>
</organism>
<feature type="compositionally biased region" description="Basic and acidic residues" evidence="7">
    <location>
        <begin position="856"/>
        <end position="868"/>
    </location>
</feature>
<evidence type="ECO:0000256" key="5">
    <source>
        <dbReference type="ARBA" id="ARBA00023274"/>
    </source>
</evidence>
<feature type="compositionally biased region" description="Low complexity" evidence="7">
    <location>
        <begin position="90"/>
        <end position="99"/>
    </location>
</feature>
<dbReference type="Proteomes" id="UP001176521">
    <property type="component" value="Unassembled WGS sequence"/>
</dbReference>
<comment type="subcellular location">
    <subcellularLocation>
        <location evidence="1">Nucleus</location>
        <location evidence="1">Nucleolus</location>
    </subcellularLocation>
</comment>
<keyword evidence="4" id="KW-0539">Nucleus</keyword>
<keyword evidence="5" id="KW-0687">Ribonucleoprotein</keyword>
<feature type="compositionally biased region" description="Polar residues" evidence="7">
    <location>
        <begin position="247"/>
        <end position="283"/>
    </location>
</feature>
<feature type="compositionally biased region" description="Basic and acidic residues" evidence="7">
    <location>
        <begin position="835"/>
        <end position="848"/>
    </location>
</feature>
<evidence type="ECO:0000256" key="1">
    <source>
        <dbReference type="ARBA" id="ARBA00004604"/>
    </source>
</evidence>
<keyword evidence="9" id="KW-1185">Reference proteome</keyword>
<dbReference type="InterPro" id="IPR012173">
    <property type="entry name" value="Mpp10"/>
</dbReference>
<protein>
    <submittedName>
        <fullName evidence="8">U3 snoRNP protein</fullName>
    </submittedName>
</protein>
<feature type="compositionally biased region" description="Acidic residues" evidence="7">
    <location>
        <begin position="433"/>
        <end position="455"/>
    </location>
</feature>
<evidence type="ECO:0000313" key="8">
    <source>
        <dbReference type="EMBL" id="KAK0521401.1"/>
    </source>
</evidence>
<dbReference type="PANTHER" id="PTHR17039">
    <property type="entry name" value="U3 SMALL NUCLEOLAR RIBONUCLEOPROTEIN PROTEIN MPP10"/>
    <property type="match status" value="1"/>
</dbReference>